<evidence type="ECO:0000313" key="4">
    <source>
        <dbReference type="EMBL" id="OGF40195.1"/>
    </source>
</evidence>
<evidence type="ECO:0000256" key="2">
    <source>
        <dbReference type="ARBA" id="ARBA00022777"/>
    </source>
</evidence>
<dbReference type="PANTHER" id="PTHR10584">
    <property type="entry name" value="SUGAR KINASE"/>
    <property type="match status" value="1"/>
</dbReference>
<dbReference type="InterPro" id="IPR002173">
    <property type="entry name" value="Carboh/pur_kinase_PfkB_CS"/>
</dbReference>
<dbReference type="SUPFAM" id="SSF53613">
    <property type="entry name" value="Ribokinase-like"/>
    <property type="match status" value="1"/>
</dbReference>
<dbReference type="PROSITE" id="PS00583">
    <property type="entry name" value="PFKB_KINASES_1"/>
    <property type="match status" value="1"/>
</dbReference>
<dbReference type="PANTHER" id="PTHR10584:SF166">
    <property type="entry name" value="RIBOKINASE"/>
    <property type="match status" value="1"/>
</dbReference>
<evidence type="ECO:0000259" key="3">
    <source>
        <dbReference type="Pfam" id="PF00294"/>
    </source>
</evidence>
<comment type="caution">
    <text evidence="4">The sequence shown here is derived from an EMBL/GenBank/DDBJ whole genome shotgun (WGS) entry which is preliminary data.</text>
</comment>
<dbReference type="EMBL" id="MFGO01000034">
    <property type="protein sequence ID" value="OGF40195.1"/>
    <property type="molecule type" value="Genomic_DNA"/>
</dbReference>
<dbReference type="PROSITE" id="PS00584">
    <property type="entry name" value="PFKB_KINASES_2"/>
    <property type="match status" value="1"/>
</dbReference>
<name>A0A1F5TML0_9BACT</name>
<protein>
    <recommendedName>
        <fullName evidence="3">Carbohydrate kinase PfkB domain-containing protein</fullName>
    </recommendedName>
</protein>
<dbReference type="Proteomes" id="UP000177579">
    <property type="component" value="Unassembled WGS sequence"/>
</dbReference>
<organism evidence="4 5">
    <name type="scientific">Candidatus Falkowbacteria bacterium RIFOXYD2_FULL_34_120</name>
    <dbReference type="NCBI Taxonomy" id="1798007"/>
    <lineage>
        <taxon>Bacteria</taxon>
        <taxon>Candidatus Falkowiibacteriota</taxon>
    </lineage>
</organism>
<evidence type="ECO:0000313" key="5">
    <source>
        <dbReference type="Proteomes" id="UP000177579"/>
    </source>
</evidence>
<dbReference type="GO" id="GO:0016301">
    <property type="term" value="F:kinase activity"/>
    <property type="evidence" value="ECO:0007669"/>
    <property type="project" value="UniProtKB-KW"/>
</dbReference>
<dbReference type="Pfam" id="PF00294">
    <property type="entry name" value="PfkB"/>
    <property type="match status" value="1"/>
</dbReference>
<reference evidence="4 5" key="1">
    <citation type="journal article" date="2016" name="Nat. Commun.">
        <title>Thousands of microbial genomes shed light on interconnected biogeochemical processes in an aquifer system.</title>
        <authorList>
            <person name="Anantharaman K."/>
            <person name="Brown C.T."/>
            <person name="Hug L.A."/>
            <person name="Sharon I."/>
            <person name="Castelle C.J."/>
            <person name="Probst A.J."/>
            <person name="Thomas B.C."/>
            <person name="Singh A."/>
            <person name="Wilkins M.J."/>
            <person name="Karaoz U."/>
            <person name="Brodie E.L."/>
            <person name="Williams K.H."/>
            <person name="Hubbard S.S."/>
            <person name="Banfield J.F."/>
        </authorList>
    </citation>
    <scope>NUCLEOTIDE SEQUENCE [LARGE SCALE GENOMIC DNA]</scope>
</reference>
<keyword evidence="2" id="KW-0418">Kinase</keyword>
<dbReference type="InterPro" id="IPR011611">
    <property type="entry name" value="PfkB_dom"/>
</dbReference>
<gene>
    <name evidence="4" type="ORF">A2531_01195</name>
</gene>
<accession>A0A1F5TML0</accession>
<feature type="domain" description="Carbohydrate kinase PfkB" evidence="3">
    <location>
        <begin position="8"/>
        <end position="291"/>
    </location>
</feature>
<dbReference type="AlphaFoldDB" id="A0A1F5TML0"/>
<keyword evidence="1" id="KW-0808">Transferase</keyword>
<evidence type="ECO:0000256" key="1">
    <source>
        <dbReference type="ARBA" id="ARBA00022679"/>
    </source>
</evidence>
<sequence length="313" mass="35329">MKKILVSGSIAYDRIMNFPGFFKDHILPDKIHMLNVAFYIQKIDEGFGGTAGNIAYNLSLLGIKPVLLGCVGEDFSQYKEWLKKNNIDISKVKQFKKERTASAYIITDSDDNQITGFYPGSLDTDYTKIVEKIKNVDLAIIAPDYEKRMIAYVKAYKKLKIPYIFDPGQQLTSLRPQDILLAIKSAMSVVCNDYEAQMIINKTKINMKKFINMVKILVITKGSKGSEIFTKGKVVKIPPAKPKNTSDPTGAGDAYRAGLIKGLIEGWPLEKTGRLAGLISVYTVEKYGTQTHRFTKKSLQRRYKENYKDKIVI</sequence>
<dbReference type="InterPro" id="IPR029056">
    <property type="entry name" value="Ribokinase-like"/>
</dbReference>
<dbReference type="Gene3D" id="3.40.1190.20">
    <property type="match status" value="1"/>
</dbReference>
<dbReference type="CDD" id="cd01942">
    <property type="entry name" value="ribokinase_group_A"/>
    <property type="match status" value="1"/>
</dbReference>
<proteinExistence type="predicted"/>